<name>A0A8I1GBG0_9HYPH</name>
<sequence>MTFEEVFESWKKGGTKSEATIKEFAYSIRLFGEFFGSKVIVDVSRSDVRQFREALQVKPARVSGQLRNATLPDLVKWAAKNKGAKRISVGTVNKILTALQALATWAYDNGLIPEDTPWTNPFSRMLLEDKPSDREPWTPEDLRGLFASPVFSAGERPRGGGGDAAYWLPLLGLYTGARLGELAPLTVRDIVMDDETGITAIKFSENEEEGRRLKTISSRRVVPLHPKLVELGFLAFILARQKEAGADARLFSALTRGPKGSYGDHWSKWFGRYIRSIGITNPASVFHSFRHGFKDALRSVGVSEEVHDALTGHAGTGGVGRRYGAKDMVRRFGLKRLAEAWPSSIIRVSRCW</sequence>
<evidence type="ECO:0000256" key="2">
    <source>
        <dbReference type="ARBA" id="ARBA00022908"/>
    </source>
</evidence>
<dbReference type="Pfam" id="PF00589">
    <property type="entry name" value="Phage_integrase"/>
    <property type="match status" value="1"/>
</dbReference>
<dbReference type="GO" id="GO:0015074">
    <property type="term" value="P:DNA integration"/>
    <property type="evidence" value="ECO:0007669"/>
    <property type="project" value="UniProtKB-KW"/>
</dbReference>
<keyword evidence="9" id="KW-1185">Reference proteome</keyword>
<keyword evidence="2" id="KW-0229">DNA integration</keyword>
<dbReference type="InterPro" id="IPR010998">
    <property type="entry name" value="Integrase_recombinase_N"/>
</dbReference>
<feature type="domain" description="Core-binding (CB)" evidence="7">
    <location>
        <begin position="1"/>
        <end position="107"/>
    </location>
</feature>
<feature type="domain" description="Tyr recombinase" evidence="6">
    <location>
        <begin position="132"/>
        <end position="342"/>
    </location>
</feature>
<dbReference type="InterPro" id="IPR013762">
    <property type="entry name" value="Integrase-like_cat_sf"/>
</dbReference>
<reference evidence="8 9" key="1">
    <citation type="submission" date="2020-12" db="EMBL/GenBank/DDBJ databases">
        <title>Revised draft genomes of Rhodomicrobium vannielii ATCC 17100 and Rhodomicrobium udaipurense JA643.</title>
        <authorList>
            <person name="Conners E.M."/>
            <person name="Davenport E.J."/>
            <person name="Bose A."/>
        </authorList>
    </citation>
    <scope>NUCLEOTIDE SEQUENCE [LARGE SCALE GENOMIC DNA]</scope>
    <source>
        <strain evidence="8 9">JA643</strain>
    </source>
</reference>
<evidence type="ECO:0000256" key="4">
    <source>
        <dbReference type="ARBA" id="ARBA00023172"/>
    </source>
</evidence>
<protein>
    <submittedName>
        <fullName evidence="8">Tyrosine-type recombinase/integrase</fullName>
    </submittedName>
</protein>
<evidence type="ECO:0000259" key="6">
    <source>
        <dbReference type="PROSITE" id="PS51898"/>
    </source>
</evidence>
<dbReference type="Gene3D" id="1.10.443.10">
    <property type="entry name" value="Intergrase catalytic core"/>
    <property type="match status" value="1"/>
</dbReference>
<dbReference type="PROSITE" id="PS51898">
    <property type="entry name" value="TYR_RECOMBINASE"/>
    <property type="match status" value="1"/>
</dbReference>
<evidence type="ECO:0000313" key="9">
    <source>
        <dbReference type="Proteomes" id="UP000623250"/>
    </source>
</evidence>
<dbReference type="GO" id="GO:0003677">
    <property type="term" value="F:DNA binding"/>
    <property type="evidence" value="ECO:0007669"/>
    <property type="project" value="UniProtKB-UniRule"/>
</dbReference>
<keyword evidence="4" id="KW-0233">DNA recombination</keyword>
<evidence type="ECO:0000259" key="7">
    <source>
        <dbReference type="PROSITE" id="PS51900"/>
    </source>
</evidence>
<dbReference type="InterPro" id="IPR002104">
    <property type="entry name" value="Integrase_catalytic"/>
</dbReference>
<dbReference type="GO" id="GO:0006310">
    <property type="term" value="P:DNA recombination"/>
    <property type="evidence" value="ECO:0007669"/>
    <property type="project" value="UniProtKB-KW"/>
</dbReference>
<evidence type="ECO:0000256" key="5">
    <source>
        <dbReference type="PROSITE-ProRule" id="PRU01248"/>
    </source>
</evidence>
<accession>A0A8I1GBG0</accession>
<dbReference type="CDD" id="cd01184">
    <property type="entry name" value="INT_C_like_1"/>
    <property type="match status" value="1"/>
</dbReference>
<gene>
    <name evidence="8" type="ORF">JDN41_10620</name>
</gene>
<comment type="similarity">
    <text evidence="1">Belongs to the 'phage' integrase family.</text>
</comment>
<dbReference type="SUPFAM" id="SSF56349">
    <property type="entry name" value="DNA breaking-rejoining enzymes"/>
    <property type="match status" value="1"/>
</dbReference>
<proteinExistence type="inferred from homology"/>
<evidence type="ECO:0000313" key="8">
    <source>
        <dbReference type="EMBL" id="MBJ7544007.1"/>
    </source>
</evidence>
<dbReference type="InterPro" id="IPR044068">
    <property type="entry name" value="CB"/>
</dbReference>
<dbReference type="PROSITE" id="PS51900">
    <property type="entry name" value="CB"/>
    <property type="match status" value="1"/>
</dbReference>
<dbReference type="Gene3D" id="1.10.150.130">
    <property type="match status" value="1"/>
</dbReference>
<dbReference type="RefSeq" id="WP_052037403.1">
    <property type="nucleotide sequence ID" value="NZ_JAEMUK010000024.1"/>
</dbReference>
<dbReference type="PANTHER" id="PTHR30349">
    <property type="entry name" value="PHAGE INTEGRASE-RELATED"/>
    <property type="match status" value="1"/>
</dbReference>
<dbReference type="EMBL" id="JAEMUK010000024">
    <property type="protein sequence ID" value="MBJ7544007.1"/>
    <property type="molecule type" value="Genomic_DNA"/>
</dbReference>
<evidence type="ECO:0000256" key="1">
    <source>
        <dbReference type="ARBA" id="ARBA00008857"/>
    </source>
</evidence>
<organism evidence="8 9">
    <name type="scientific">Rhodomicrobium udaipurense</name>
    <dbReference type="NCBI Taxonomy" id="1202716"/>
    <lineage>
        <taxon>Bacteria</taxon>
        <taxon>Pseudomonadati</taxon>
        <taxon>Pseudomonadota</taxon>
        <taxon>Alphaproteobacteria</taxon>
        <taxon>Hyphomicrobiales</taxon>
        <taxon>Hyphomicrobiaceae</taxon>
        <taxon>Rhodomicrobium</taxon>
    </lineage>
</organism>
<evidence type="ECO:0000256" key="3">
    <source>
        <dbReference type="ARBA" id="ARBA00023125"/>
    </source>
</evidence>
<comment type="caution">
    <text evidence="8">The sequence shown here is derived from an EMBL/GenBank/DDBJ whole genome shotgun (WGS) entry which is preliminary data.</text>
</comment>
<dbReference type="InterPro" id="IPR050090">
    <property type="entry name" value="Tyrosine_recombinase_XerCD"/>
</dbReference>
<dbReference type="AlphaFoldDB" id="A0A8I1GBG0"/>
<dbReference type="PANTHER" id="PTHR30349:SF41">
    <property type="entry name" value="INTEGRASE_RECOMBINASE PROTEIN MJ0367-RELATED"/>
    <property type="match status" value="1"/>
</dbReference>
<keyword evidence="3 5" id="KW-0238">DNA-binding</keyword>
<dbReference type="InterPro" id="IPR011010">
    <property type="entry name" value="DNA_brk_join_enz"/>
</dbReference>
<dbReference type="Proteomes" id="UP000623250">
    <property type="component" value="Unassembled WGS sequence"/>
</dbReference>